<protein>
    <submittedName>
        <fullName evidence="2">Uncharacterized protein</fullName>
    </submittedName>
</protein>
<accession>A0A5M9JC83</accession>
<proteinExistence type="predicted"/>
<feature type="region of interest" description="Disordered" evidence="1">
    <location>
        <begin position="48"/>
        <end position="80"/>
    </location>
</feature>
<keyword evidence="3" id="KW-1185">Reference proteome</keyword>
<name>A0A5M9JC83_MONFR</name>
<comment type="caution">
    <text evidence="2">The sequence shown here is derived from an EMBL/GenBank/DDBJ whole genome shotgun (WGS) entry which is preliminary data.</text>
</comment>
<evidence type="ECO:0000313" key="2">
    <source>
        <dbReference type="EMBL" id="KAA8566210.1"/>
    </source>
</evidence>
<dbReference type="VEuPathDB" id="FungiDB:MFRU_019g01410"/>
<dbReference type="Proteomes" id="UP000322873">
    <property type="component" value="Unassembled WGS sequence"/>
</dbReference>
<sequence length="194" mass="21178">MGFNWNDQRSINDLNLFREAAVMETCGEVTYGGNGDPLDADKIESTIDEGSNARNAKRQKMNSITGDSHEGRNNDGGSSVRATVEGGAILANPAVVSIQLRLTAARFKPLTPKMLFDMSQLTSETSPVLAAQLQKRGYHERHGSSQTQHDASVSGYPHGYISLQGRGPGMHQQHAQHTYVEAQNPQLATPQYNR</sequence>
<dbReference type="AlphaFoldDB" id="A0A5M9JC83"/>
<evidence type="ECO:0000256" key="1">
    <source>
        <dbReference type="SAM" id="MobiDB-lite"/>
    </source>
</evidence>
<evidence type="ECO:0000313" key="3">
    <source>
        <dbReference type="Proteomes" id="UP000322873"/>
    </source>
</evidence>
<organism evidence="2 3">
    <name type="scientific">Monilinia fructicola</name>
    <name type="common">Brown rot fungus</name>
    <name type="synonym">Ciboria fructicola</name>
    <dbReference type="NCBI Taxonomy" id="38448"/>
    <lineage>
        <taxon>Eukaryota</taxon>
        <taxon>Fungi</taxon>
        <taxon>Dikarya</taxon>
        <taxon>Ascomycota</taxon>
        <taxon>Pezizomycotina</taxon>
        <taxon>Leotiomycetes</taxon>
        <taxon>Helotiales</taxon>
        <taxon>Sclerotiniaceae</taxon>
        <taxon>Monilinia</taxon>
    </lineage>
</organism>
<reference evidence="2 3" key="1">
    <citation type="submission" date="2019-06" db="EMBL/GenBank/DDBJ databases">
        <title>Genome Sequence of the Brown Rot Fungal Pathogen Monilinia fructicola.</title>
        <authorList>
            <person name="De Miccolis Angelini R.M."/>
            <person name="Landi L."/>
            <person name="Abate D."/>
            <person name="Pollastro S."/>
            <person name="Romanazzi G."/>
            <person name="Faretra F."/>
        </authorList>
    </citation>
    <scope>NUCLEOTIDE SEQUENCE [LARGE SCALE GENOMIC DNA]</scope>
    <source>
        <strain evidence="2 3">Mfrc123</strain>
    </source>
</reference>
<dbReference type="EMBL" id="VICG01000012">
    <property type="protein sequence ID" value="KAA8566210.1"/>
    <property type="molecule type" value="Genomic_DNA"/>
</dbReference>
<gene>
    <name evidence="2" type="ORF">EYC84_008811</name>
</gene>